<protein>
    <submittedName>
        <fullName evidence="2">Unannotated protein</fullName>
    </submittedName>
</protein>
<feature type="transmembrane region" description="Helical" evidence="1">
    <location>
        <begin position="55"/>
        <end position="73"/>
    </location>
</feature>
<dbReference type="EMBL" id="CAEUNI010000005">
    <property type="protein sequence ID" value="CAB4370454.1"/>
    <property type="molecule type" value="Genomic_DNA"/>
</dbReference>
<reference evidence="2" key="1">
    <citation type="submission" date="2020-05" db="EMBL/GenBank/DDBJ databases">
        <authorList>
            <person name="Chiriac C."/>
            <person name="Salcher M."/>
            <person name="Ghai R."/>
            <person name="Kavagutti S V."/>
        </authorList>
    </citation>
    <scope>NUCLEOTIDE SEQUENCE</scope>
</reference>
<keyword evidence="1" id="KW-1133">Transmembrane helix</keyword>
<evidence type="ECO:0000256" key="1">
    <source>
        <dbReference type="SAM" id="Phobius"/>
    </source>
</evidence>
<name>A0A6J6AJ32_9ZZZZ</name>
<organism evidence="2">
    <name type="scientific">freshwater metagenome</name>
    <dbReference type="NCBI Taxonomy" id="449393"/>
    <lineage>
        <taxon>unclassified sequences</taxon>
        <taxon>metagenomes</taxon>
        <taxon>ecological metagenomes</taxon>
    </lineage>
</organism>
<keyword evidence="1" id="KW-0472">Membrane</keyword>
<evidence type="ECO:0000313" key="2">
    <source>
        <dbReference type="EMBL" id="CAB4370454.1"/>
    </source>
</evidence>
<sequence>MEDPTASRAAALANATPVALLTNGTVREARGFASKTNNCESLIANWILIKPTTPTALAIFVVASLIVAIALVSSDMDGNTHALSPE</sequence>
<gene>
    <name evidence="2" type="ORF">UFOPK4182_00119</name>
</gene>
<proteinExistence type="predicted"/>
<keyword evidence="1" id="KW-0812">Transmembrane</keyword>
<dbReference type="AlphaFoldDB" id="A0A6J6AJ32"/>
<accession>A0A6J6AJ32</accession>